<dbReference type="RefSeq" id="WP_262066190.1">
    <property type="nucleotide sequence ID" value="NZ_JAMXOD010000010.1"/>
</dbReference>
<accession>A0ABT1E9A3</accession>
<dbReference type="EMBL" id="JAMZFW010000010">
    <property type="protein sequence ID" value="MCP1102405.1"/>
    <property type="molecule type" value="Genomic_DNA"/>
</dbReference>
<gene>
    <name evidence="1" type="primary">yqeB</name>
    <name evidence="1" type="ORF">NK125_08275</name>
</gene>
<evidence type="ECO:0000313" key="2">
    <source>
        <dbReference type="Proteomes" id="UP001523566"/>
    </source>
</evidence>
<evidence type="ECO:0000313" key="1">
    <source>
        <dbReference type="EMBL" id="MCP1102405.1"/>
    </source>
</evidence>
<dbReference type="InterPro" id="IPR017695">
    <property type="entry name" value="Se-dep_Mo_hydrolase_YqeB"/>
</dbReference>
<comment type="caution">
    <text evidence="1">The sequence shown here is derived from an EMBL/GenBank/DDBJ whole genome shotgun (WGS) entry which is preliminary data.</text>
</comment>
<organism evidence="1 2">
    <name type="scientific">Aequitasia blattaphilus</name>
    <dbReference type="NCBI Taxonomy" id="2949332"/>
    <lineage>
        <taxon>Bacteria</taxon>
        <taxon>Bacillati</taxon>
        <taxon>Bacillota</taxon>
        <taxon>Clostridia</taxon>
        <taxon>Lachnospirales</taxon>
        <taxon>Lachnospiraceae</taxon>
        <taxon>Aequitasia</taxon>
    </lineage>
</organism>
<proteinExistence type="predicted"/>
<sequence length="272" mass="29412">MRIEKKIICVRGAGDLATGVIQKLVRSGYQVYALEIERPTAIRRQVALSTAITEGHFKVEDIVAERVECTMRELERCWSCGHVPIVVDSEARSVYEIEPIAVIDGILAKKNLGTGHSMAPITIGLGPGFSAPEDVDAVIETVRGHSLGRLILAGKAKEDTGVPGEIGGRSQQRVLHAPREGTVKHLSGIGDWILEGEPIFKVDNTIVKAPFSGTLRGLIGENMYVKKGMKSADIDPRRLTPEEVYGISDKARCIGGAVLEACLYLAKEKSTS</sequence>
<name>A0ABT1E9A3_9FIRM</name>
<keyword evidence="2" id="KW-1185">Reference proteome</keyword>
<dbReference type="NCBIfam" id="TIGR03309">
    <property type="entry name" value="matur_yqeB"/>
    <property type="match status" value="1"/>
</dbReference>
<reference evidence="1 2" key="1">
    <citation type="journal article" date="2022" name="Genome Biol. Evol.">
        <title>Host diet, physiology and behaviors set the stage for Lachnospiraceae cladogenesis.</title>
        <authorList>
            <person name="Vera-Ponce De Leon A."/>
            <person name="Schneider M."/>
            <person name="Jahnes B.C."/>
            <person name="Sadowski V."/>
            <person name="Camuy-Velez L.A."/>
            <person name="Duan J."/>
            <person name="Sabree Z.L."/>
        </authorList>
    </citation>
    <scope>NUCLEOTIDE SEQUENCE [LARGE SCALE GENOMIC DNA]</scope>
    <source>
        <strain evidence="1 2">PAL113</strain>
    </source>
</reference>
<protein>
    <submittedName>
        <fullName evidence="1">Selenium-dependent molybdenum cofactor biosynthesis protein YqeB</fullName>
    </submittedName>
</protein>
<dbReference type="Proteomes" id="UP001523566">
    <property type="component" value="Unassembled WGS sequence"/>
</dbReference>